<keyword evidence="8" id="KW-1185">Reference proteome</keyword>
<dbReference type="Gene3D" id="3.30.2350.10">
    <property type="entry name" value="Pseudouridine synthase"/>
    <property type="match status" value="1"/>
</dbReference>
<dbReference type="GO" id="GO:0006400">
    <property type="term" value="P:tRNA modification"/>
    <property type="evidence" value="ECO:0007669"/>
    <property type="project" value="TreeGrafter"/>
</dbReference>
<comment type="similarity">
    <text evidence="2">Belongs to the pseudouridine synthase TruB family.</text>
</comment>
<organism evidence="7 8">
    <name type="scientific">Smittium culicis</name>
    <dbReference type="NCBI Taxonomy" id="133412"/>
    <lineage>
        <taxon>Eukaryota</taxon>
        <taxon>Fungi</taxon>
        <taxon>Fungi incertae sedis</taxon>
        <taxon>Zoopagomycota</taxon>
        <taxon>Kickxellomycotina</taxon>
        <taxon>Harpellomycetes</taxon>
        <taxon>Harpellales</taxon>
        <taxon>Legeriomycetaceae</taxon>
        <taxon>Smittium</taxon>
    </lineage>
</organism>
<dbReference type="PANTHER" id="PTHR13767:SF2">
    <property type="entry name" value="PSEUDOURIDYLATE SYNTHASE TRUB1"/>
    <property type="match status" value="1"/>
</dbReference>
<evidence type="ECO:0000256" key="5">
    <source>
        <dbReference type="ARBA" id="ARBA00023235"/>
    </source>
</evidence>
<evidence type="ECO:0000313" key="8">
    <source>
        <dbReference type="Proteomes" id="UP000187429"/>
    </source>
</evidence>
<name>A0A1R1XWV7_9FUNG</name>
<reference evidence="8" key="1">
    <citation type="submission" date="2017-01" db="EMBL/GenBank/DDBJ databases">
        <authorList>
            <person name="Wang Y."/>
            <person name="White M."/>
            <person name="Kvist S."/>
            <person name="Moncalvo J.-M."/>
        </authorList>
    </citation>
    <scope>NUCLEOTIDE SEQUENCE [LARGE SCALE GENOMIC DNA]</scope>
    <source>
        <strain evidence="8">ID-206-W2</strain>
    </source>
</reference>
<dbReference type="OrthoDB" id="9995526at2759"/>
<dbReference type="Proteomes" id="UP000187429">
    <property type="component" value="Unassembled WGS sequence"/>
</dbReference>
<evidence type="ECO:0000256" key="2">
    <source>
        <dbReference type="ARBA" id="ARBA00008999"/>
    </source>
</evidence>
<proteinExistence type="inferred from homology"/>
<dbReference type="GO" id="GO:0005634">
    <property type="term" value="C:nucleus"/>
    <property type="evidence" value="ECO:0007669"/>
    <property type="project" value="TreeGrafter"/>
</dbReference>
<accession>A0A1R1XWV7</accession>
<dbReference type="GO" id="GO:0160148">
    <property type="term" value="F:tRNA pseudouridine(55) synthase activity"/>
    <property type="evidence" value="ECO:0007669"/>
    <property type="project" value="UniProtKB-EC"/>
</dbReference>
<gene>
    <name evidence="7" type="ORF">AYI69_g6784</name>
</gene>
<evidence type="ECO:0000259" key="6">
    <source>
        <dbReference type="Pfam" id="PF01509"/>
    </source>
</evidence>
<dbReference type="Pfam" id="PF01509">
    <property type="entry name" value="TruB_N"/>
    <property type="match status" value="1"/>
</dbReference>
<protein>
    <recommendedName>
        <fullName evidence="3">tRNA pseudouridine(55) synthase</fullName>
        <ecNumber evidence="3">5.4.99.25</ecNumber>
    </recommendedName>
</protein>
<comment type="caution">
    <text evidence="7">The sequence shown here is derived from an EMBL/GenBank/DDBJ whole genome shotgun (WGS) entry which is preliminary data.</text>
</comment>
<keyword evidence="4" id="KW-0819">tRNA processing</keyword>
<dbReference type="GO" id="GO:1990481">
    <property type="term" value="P:mRNA pseudouridine synthesis"/>
    <property type="evidence" value="ECO:0007669"/>
    <property type="project" value="TreeGrafter"/>
</dbReference>
<dbReference type="InterPro" id="IPR002501">
    <property type="entry name" value="PsdUridine_synth_N"/>
</dbReference>
<dbReference type="PANTHER" id="PTHR13767">
    <property type="entry name" value="TRNA-PSEUDOURIDINE SYNTHASE"/>
    <property type="match status" value="1"/>
</dbReference>
<evidence type="ECO:0000256" key="4">
    <source>
        <dbReference type="ARBA" id="ARBA00022694"/>
    </source>
</evidence>
<dbReference type="InterPro" id="IPR020103">
    <property type="entry name" value="PsdUridine_synth_cat_dom_sf"/>
</dbReference>
<evidence type="ECO:0000313" key="7">
    <source>
        <dbReference type="EMBL" id="OMJ19044.1"/>
    </source>
</evidence>
<dbReference type="InterPro" id="IPR014780">
    <property type="entry name" value="tRNA_psdUridine_synth_TruB"/>
</dbReference>
<dbReference type="EC" id="5.4.99.25" evidence="3"/>
<dbReference type="EMBL" id="LSSM01003114">
    <property type="protein sequence ID" value="OMJ19044.1"/>
    <property type="molecule type" value="Genomic_DNA"/>
</dbReference>
<evidence type="ECO:0000256" key="3">
    <source>
        <dbReference type="ARBA" id="ARBA00012787"/>
    </source>
</evidence>
<dbReference type="SUPFAM" id="SSF55120">
    <property type="entry name" value="Pseudouridine synthase"/>
    <property type="match status" value="1"/>
</dbReference>
<feature type="domain" description="Pseudouridine synthase II N-terminal" evidence="6">
    <location>
        <begin position="79"/>
        <end position="209"/>
    </location>
</feature>
<dbReference type="GO" id="GO:0003723">
    <property type="term" value="F:RNA binding"/>
    <property type="evidence" value="ECO:0007669"/>
    <property type="project" value="InterPro"/>
</dbReference>
<evidence type="ECO:0000256" key="1">
    <source>
        <dbReference type="ARBA" id="ARBA00001166"/>
    </source>
</evidence>
<dbReference type="AlphaFoldDB" id="A0A1R1XWV7"/>
<sequence length="275" mass="30461">MNSVFKVNGLIAINKPVGISSAGALNFLKKVWFPIREDRTYDSLDLSQKTIQEAKNKEKSKRSKAQHLPWKVGHGGTLSYKAGAILGFSSDTLDIDGKITEKSEISHITEVDISNVIPKFKGEQVQIPPIYSALKVNGKPLYYYARSGKPLPIIDKKRSVHIHDIELDNVELISPKGSDHAKKMIELDNNLASFSKFHFSVSCSSGTYIRTLASDISSELGTCGLLYSLIRTKQGPFSISENGVLELSDAHKTKHVLDLIEHSTFVHNAYFSKNS</sequence>
<comment type="catalytic activity">
    <reaction evidence="1">
        <text>a uridine in mRNA = a pseudouridine in mRNA</text>
        <dbReference type="Rhea" id="RHEA:56644"/>
        <dbReference type="Rhea" id="RHEA-COMP:14658"/>
        <dbReference type="Rhea" id="RHEA-COMP:14659"/>
        <dbReference type="ChEBI" id="CHEBI:65314"/>
        <dbReference type="ChEBI" id="CHEBI:65315"/>
    </reaction>
</comment>
<keyword evidence="5" id="KW-0413">Isomerase</keyword>